<name>A0ABQ9J594_9CUCU</name>
<dbReference type="Pfam" id="PF19440">
    <property type="entry name" value="TTC7_N"/>
    <property type="match status" value="1"/>
</dbReference>
<dbReference type="InterPro" id="IPR045819">
    <property type="entry name" value="TTC7_N"/>
</dbReference>
<reference evidence="2" key="1">
    <citation type="journal article" date="2023" name="Insect Mol. Biol.">
        <title>Genome sequencing provides insights into the evolution of gene families encoding plant cell wall-degrading enzymes in longhorned beetles.</title>
        <authorList>
            <person name="Shin N.R."/>
            <person name="Okamura Y."/>
            <person name="Kirsch R."/>
            <person name="Pauchet Y."/>
        </authorList>
    </citation>
    <scope>NUCLEOTIDE SEQUENCE</scope>
    <source>
        <strain evidence="2">MMC_N1</strain>
    </source>
</reference>
<protein>
    <recommendedName>
        <fullName evidence="1">Tetratricopeptide repeat protein 7 N-terminal domain-containing protein</fullName>
    </recommendedName>
</protein>
<proteinExistence type="predicted"/>
<comment type="caution">
    <text evidence="2">The sequence shown here is derived from an EMBL/GenBank/DDBJ whole genome shotgun (WGS) entry which is preliminary data.</text>
</comment>
<gene>
    <name evidence="2" type="ORF">NQ317_008170</name>
</gene>
<accession>A0ABQ9J594</accession>
<feature type="domain" description="Tetratricopeptide repeat protein 7 N-terminal" evidence="1">
    <location>
        <begin position="1"/>
        <end position="101"/>
    </location>
</feature>
<dbReference type="EMBL" id="JAPWTJ010001203">
    <property type="protein sequence ID" value="KAJ8973294.1"/>
    <property type="molecule type" value="Genomic_DNA"/>
</dbReference>
<sequence length="103" mass="11523">MTGRVKSGPTRIEVEIEKSREESNWIKVIELAEQLKDKSPDLEWPPVEANVHRAKIGLIDAKRYLNLVITEAGIKAGVAMDAHLLLGKLLQYVGQYSETLKAL</sequence>
<organism evidence="2 3">
    <name type="scientific">Molorchus minor</name>
    <dbReference type="NCBI Taxonomy" id="1323400"/>
    <lineage>
        <taxon>Eukaryota</taxon>
        <taxon>Metazoa</taxon>
        <taxon>Ecdysozoa</taxon>
        <taxon>Arthropoda</taxon>
        <taxon>Hexapoda</taxon>
        <taxon>Insecta</taxon>
        <taxon>Pterygota</taxon>
        <taxon>Neoptera</taxon>
        <taxon>Endopterygota</taxon>
        <taxon>Coleoptera</taxon>
        <taxon>Polyphaga</taxon>
        <taxon>Cucujiformia</taxon>
        <taxon>Chrysomeloidea</taxon>
        <taxon>Cerambycidae</taxon>
        <taxon>Lamiinae</taxon>
        <taxon>Monochamini</taxon>
        <taxon>Molorchus</taxon>
    </lineage>
</organism>
<dbReference type="Proteomes" id="UP001162164">
    <property type="component" value="Unassembled WGS sequence"/>
</dbReference>
<keyword evidence="3" id="KW-1185">Reference proteome</keyword>
<evidence type="ECO:0000259" key="1">
    <source>
        <dbReference type="Pfam" id="PF19440"/>
    </source>
</evidence>
<evidence type="ECO:0000313" key="2">
    <source>
        <dbReference type="EMBL" id="KAJ8973294.1"/>
    </source>
</evidence>
<evidence type="ECO:0000313" key="3">
    <source>
        <dbReference type="Proteomes" id="UP001162164"/>
    </source>
</evidence>